<reference evidence="3" key="1">
    <citation type="submission" date="2022-10" db="EMBL/GenBank/DDBJ databases">
        <title>Description of microaerobic benzene degrading bacteria.</title>
        <authorList>
            <person name="Bedics A."/>
            <person name="Tancsics A."/>
            <person name="Banerjee S."/>
        </authorList>
    </citation>
    <scope>NUCLEOTIDE SEQUENCE</scope>
    <source>
        <strain evidence="3">D2M1</strain>
    </source>
</reference>
<feature type="transmembrane region" description="Helical" evidence="1">
    <location>
        <begin position="221"/>
        <end position="241"/>
    </location>
</feature>
<dbReference type="PANTHER" id="PTHR22911">
    <property type="entry name" value="ACYL-MALONYL CONDENSING ENZYME-RELATED"/>
    <property type="match status" value="1"/>
</dbReference>
<evidence type="ECO:0000259" key="2">
    <source>
        <dbReference type="Pfam" id="PF00892"/>
    </source>
</evidence>
<feature type="transmembrane region" description="Helical" evidence="1">
    <location>
        <begin position="44"/>
        <end position="71"/>
    </location>
</feature>
<dbReference type="PANTHER" id="PTHR22911:SF103">
    <property type="entry name" value="BLR2811 PROTEIN"/>
    <property type="match status" value="1"/>
</dbReference>
<feature type="transmembrane region" description="Helical" evidence="1">
    <location>
        <begin position="194"/>
        <end position="215"/>
    </location>
</feature>
<accession>A0ABT5RZ85</accession>
<keyword evidence="4" id="KW-1185">Reference proteome</keyword>
<dbReference type="SUPFAM" id="SSF103481">
    <property type="entry name" value="Multidrug resistance efflux transporter EmrE"/>
    <property type="match status" value="2"/>
</dbReference>
<evidence type="ECO:0000256" key="1">
    <source>
        <dbReference type="SAM" id="Phobius"/>
    </source>
</evidence>
<dbReference type="RefSeq" id="WP_274111546.1">
    <property type="nucleotide sequence ID" value="NZ_JAPCKI010000007.1"/>
</dbReference>
<evidence type="ECO:0000313" key="3">
    <source>
        <dbReference type="EMBL" id="MDD2178675.1"/>
    </source>
</evidence>
<feature type="transmembrane region" description="Helical" evidence="1">
    <location>
        <begin position="139"/>
        <end position="155"/>
    </location>
</feature>
<keyword evidence="1" id="KW-0472">Membrane</keyword>
<organism evidence="3 4">
    <name type="scientific">Acidovorax benzenivorans</name>
    <dbReference type="NCBI Taxonomy" id="2987520"/>
    <lineage>
        <taxon>Bacteria</taxon>
        <taxon>Pseudomonadati</taxon>
        <taxon>Pseudomonadota</taxon>
        <taxon>Betaproteobacteria</taxon>
        <taxon>Burkholderiales</taxon>
        <taxon>Comamonadaceae</taxon>
        <taxon>Acidovorax</taxon>
    </lineage>
</organism>
<dbReference type="InterPro" id="IPR000620">
    <property type="entry name" value="EamA_dom"/>
</dbReference>
<feature type="domain" description="EamA" evidence="2">
    <location>
        <begin position="23"/>
        <end position="155"/>
    </location>
</feature>
<dbReference type="Proteomes" id="UP001148932">
    <property type="component" value="Unassembled WGS sequence"/>
</dbReference>
<name>A0ABT5RZ85_9BURK</name>
<evidence type="ECO:0000313" key="4">
    <source>
        <dbReference type="Proteomes" id="UP001148932"/>
    </source>
</evidence>
<sequence>MSPPPLAADDLQARRTRRRSALVGIVLTVVACACFALLDTATKLVSVGVPLLMALWMRYLFQSVLTTAFVLHREGLTALRTTQPRFQALRGALFTATSLFGFISIMHMPLPEFTAVVATTPLCVTVVAALWLHQRVSAWRWLLVAMGLTGTLAIIRPGSDAFTWALLWPLCLLASGTGYQVISSKMAGHESPATTQLYTSWIATALVSLGVPFVWQSITDPWLWVGMFTMGLSSAVGHMLLLNAYARTTPVTIAPFLYSQIGFAMLAGWLVYRHVPDAWSLAGIAAIVLSGAASAWLTVRETR</sequence>
<gene>
    <name evidence="3" type="ORF">OIN59_14655</name>
</gene>
<comment type="caution">
    <text evidence="3">The sequence shown here is derived from an EMBL/GenBank/DDBJ whole genome shotgun (WGS) entry which is preliminary data.</text>
</comment>
<proteinExistence type="predicted"/>
<keyword evidence="1" id="KW-0812">Transmembrane</keyword>
<keyword evidence="1" id="KW-1133">Transmembrane helix</keyword>
<dbReference type="InterPro" id="IPR037185">
    <property type="entry name" value="EmrE-like"/>
</dbReference>
<feature type="transmembrane region" description="Helical" evidence="1">
    <location>
        <begin position="91"/>
        <end position="107"/>
    </location>
</feature>
<dbReference type="EMBL" id="JAPCKI010000007">
    <property type="protein sequence ID" value="MDD2178675.1"/>
    <property type="molecule type" value="Genomic_DNA"/>
</dbReference>
<feature type="transmembrane region" description="Helical" evidence="1">
    <location>
        <begin position="253"/>
        <end position="272"/>
    </location>
</feature>
<feature type="transmembrane region" description="Helical" evidence="1">
    <location>
        <begin position="161"/>
        <end position="182"/>
    </location>
</feature>
<protein>
    <submittedName>
        <fullName evidence="3">DMT family transporter</fullName>
    </submittedName>
</protein>
<feature type="transmembrane region" description="Helical" evidence="1">
    <location>
        <begin position="113"/>
        <end position="132"/>
    </location>
</feature>
<feature type="transmembrane region" description="Helical" evidence="1">
    <location>
        <begin position="21"/>
        <end position="38"/>
    </location>
</feature>
<feature type="transmembrane region" description="Helical" evidence="1">
    <location>
        <begin position="278"/>
        <end position="299"/>
    </location>
</feature>
<dbReference type="Pfam" id="PF00892">
    <property type="entry name" value="EamA"/>
    <property type="match status" value="1"/>
</dbReference>